<name>A0A2T6KRF9_9RHOB</name>
<dbReference type="Pfam" id="PF00005">
    <property type="entry name" value="ABC_tran"/>
    <property type="match status" value="1"/>
</dbReference>
<dbReference type="InterPro" id="IPR050319">
    <property type="entry name" value="ABC_transp_ATP-bind"/>
</dbReference>
<dbReference type="GO" id="GO:0016887">
    <property type="term" value="F:ATP hydrolysis activity"/>
    <property type="evidence" value="ECO:0007669"/>
    <property type="project" value="InterPro"/>
</dbReference>
<dbReference type="PANTHER" id="PTHR43776">
    <property type="entry name" value="TRANSPORT ATP-BINDING PROTEIN"/>
    <property type="match status" value="1"/>
</dbReference>
<evidence type="ECO:0000256" key="2">
    <source>
        <dbReference type="ARBA" id="ARBA00005417"/>
    </source>
</evidence>
<comment type="similarity">
    <text evidence="2">Belongs to the ABC transporter superfamily.</text>
</comment>
<gene>
    <name evidence="7" type="ORF">C8N45_101733</name>
</gene>
<evidence type="ECO:0000256" key="1">
    <source>
        <dbReference type="ARBA" id="ARBA00004417"/>
    </source>
</evidence>
<dbReference type="NCBIfam" id="NF008453">
    <property type="entry name" value="PRK11308.1"/>
    <property type="match status" value="1"/>
</dbReference>
<evidence type="ECO:0000256" key="4">
    <source>
        <dbReference type="ARBA" id="ARBA00022741"/>
    </source>
</evidence>
<dbReference type="SMART" id="SM00382">
    <property type="entry name" value="AAA"/>
    <property type="match status" value="1"/>
</dbReference>
<dbReference type="InterPro" id="IPR003593">
    <property type="entry name" value="AAA+_ATPase"/>
</dbReference>
<dbReference type="PROSITE" id="PS00211">
    <property type="entry name" value="ABC_TRANSPORTER_1"/>
    <property type="match status" value="1"/>
</dbReference>
<dbReference type="PANTHER" id="PTHR43776:SF7">
    <property type="entry name" value="D,D-DIPEPTIDE TRANSPORT ATP-BINDING PROTEIN DDPF-RELATED"/>
    <property type="match status" value="1"/>
</dbReference>
<dbReference type="InterPro" id="IPR013563">
    <property type="entry name" value="Oligopep_ABC_C"/>
</dbReference>
<keyword evidence="3" id="KW-0813">Transport</keyword>
<dbReference type="OrthoDB" id="9802264at2"/>
<keyword evidence="8" id="KW-1185">Reference proteome</keyword>
<sequence>MSAPDYILEASALKRQFEVAKPLFGKAKVVRAVDGVDLKIARGETFAIVGESGCGKSTLARLLVRLMTPTDGAVIYEGRNIASIPEQEMRDLRRELQFIFQDPFSSLNPRMTVGALIEEPMRVHRIGTVAQRREKVAALLSRVGLSPQIADRYPHEFSGGQRQRVGIARALASGPKVLIGDEPVSALDVSIQAQVVNILEDLKQEFGLTLVVIAHDLAVVRHMADRVAVMYLGEIVELAPVDALFDAPRHPYTAALIAAIPVPQVGARKATAKLEGDPPNPIDLPTGCRFHPRCPHATDLCRTSKPTLRARDAGGQVACHYADELTLDGLSAGSDTRSDAANARFEIYRAARARSEGANAPATTTT</sequence>
<dbReference type="PROSITE" id="PS50893">
    <property type="entry name" value="ABC_TRANSPORTER_2"/>
    <property type="match status" value="1"/>
</dbReference>
<proteinExistence type="inferred from homology"/>
<dbReference type="RefSeq" id="WP_108384804.1">
    <property type="nucleotide sequence ID" value="NZ_QBUD01000001.1"/>
</dbReference>
<dbReference type="GO" id="GO:0055085">
    <property type="term" value="P:transmembrane transport"/>
    <property type="evidence" value="ECO:0007669"/>
    <property type="project" value="UniProtKB-ARBA"/>
</dbReference>
<dbReference type="InterPro" id="IPR003439">
    <property type="entry name" value="ABC_transporter-like_ATP-bd"/>
</dbReference>
<dbReference type="NCBIfam" id="TIGR01727">
    <property type="entry name" value="oligo_HPY"/>
    <property type="match status" value="1"/>
</dbReference>
<evidence type="ECO:0000256" key="3">
    <source>
        <dbReference type="ARBA" id="ARBA00022448"/>
    </source>
</evidence>
<evidence type="ECO:0000256" key="5">
    <source>
        <dbReference type="ARBA" id="ARBA00022840"/>
    </source>
</evidence>
<keyword evidence="5 7" id="KW-0067">ATP-binding</keyword>
<dbReference type="InterPro" id="IPR017871">
    <property type="entry name" value="ABC_transporter-like_CS"/>
</dbReference>
<dbReference type="SUPFAM" id="SSF52540">
    <property type="entry name" value="P-loop containing nucleoside triphosphate hydrolases"/>
    <property type="match status" value="1"/>
</dbReference>
<reference evidence="7 8" key="1">
    <citation type="submission" date="2018-04" db="EMBL/GenBank/DDBJ databases">
        <title>Genomic Encyclopedia of Archaeal and Bacterial Type Strains, Phase II (KMG-II): from individual species to whole genera.</title>
        <authorList>
            <person name="Goeker M."/>
        </authorList>
    </citation>
    <scope>NUCLEOTIDE SEQUENCE [LARGE SCALE GENOMIC DNA]</scope>
    <source>
        <strain evidence="7 8">DSM 29955</strain>
    </source>
</reference>
<dbReference type="FunFam" id="3.40.50.300:FF:000016">
    <property type="entry name" value="Oligopeptide ABC transporter ATP-binding component"/>
    <property type="match status" value="1"/>
</dbReference>
<accession>A0A2T6KRF9</accession>
<dbReference type="Proteomes" id="UP000244523">
    <property type="component" value="Unassembled WGS sequence"/>
</dbReference>
<dbReference type="GO" id="GO:0015833">
    <property type="term" value="P:peptide transport"/>
    <property type="evidence" value="ECO:0007669"/>
    <property type="project" value="InterPro"/>
</dbReference>
<comment type="subcellular location">
    <subcellularLocation>
        <location evidence="1">Cell inner membrane</location>
        <topology evidence="1">Peripheral membrane protein</topology>
    </subcellularLocation>
</comment>
<dbReference type="InterPro" id="IPR027417">
    <property type="entry name" value="P-loop_NTPase"/>
</dbReference>
<dbReference type="EMBL" id="QBUD01000001">
    <property type="protein sequence ID" value="PUB19140.1"/>
    <property type="molecule type" value="Genomic_DNA"/>
</dbReference>
<feature type="domain" description="ABC transporter" evidence="6">
    <location>
        <begin position="14"/>
        <end position="257"/>
    </location>
</feature>
<protein>
    <submittedName>
        <fullName evidence="7">Oligopeptide/dipeptide ABC transporter ATP-binding protein</fullName>
    </submittedName>
</protein>
<organism evidence="7 8">
    <name type="scientific">Yoonia sediminilitoris</name>
    <dbReference type="NCBI Taxonomy" id="1286148"/>
    <lineage>
        <taxon>Bacteria</taxon>
        <taxon>Pseudomonadati</taxon>
        <taxon>Pseudomonadota</taxon>
        <taxon>Alphaproteobacteria</taxon>
        <taxon>Rhodobacterales</taxon>
        <taxon>Paracoccaceae</taxon>
        <taxon>Yoonia</taxon>
    </lineage>
</organism>
<evidence type="ECO:0000259" key="6">
    <source>
        <dbReference type="PROSITE" id="PS50893"/>
    </source>
</evidence>
<dbReference type="AlphaFoldDB" id="A0A2T6KRF9"/>
<dbReference type="CDD" id="cd03257">
    <property type="entry name" value="ABC_NikE_OppD_transporters"/>
    <property type="match status" value="1"/>
</dbReference>
<comment type="caution">
    <text evidence="7">The sequence shown here is derived from an EMBL/GenBank/DDBJ whole genome shotgun (WGS) entry which is preliminary data.</text>
</comment>
<evidence type="ECO:0000313" key="7">
    <source>
        <dbReference type="EMBL" id="PUB19140.1"/>
    </source>
</evidence>
<evidence type="ECO:0000313" key="8">
    <source>
        <dbReference type="Proteomes" id="UP000244523"/>
    </source>
</evidence>
<dbReference type="GO" id="GO:0005524">
    <property type="term" value="F:ATP binding"/>
    <property type="evidence" value="ECO:0007669"/>
    <property type="project" value="UniProtKB-KW"/>
</dbReference>
<keyword evidence="4" id="KW-0547">Nucleotide-binding</keyword>
<dbReference type="Pfam" id="PF08352">
    <property type="entry name" value="oligo_HPY"/>
    <property type="match status" value="1"/>
</dbReference>
<dbReference type="GO" id="GO:0005886">
    <property type="term" value="C:plasma membrane"/>
    <property type="evidence" value="ECO:0007669"/>
    <property type="project" value="UniProtKB-SubCell"/>
</dbReference>
<dbReference type="Gene3D" id="3.40.50.300">
    <property type="entry name" value="P-loop containing nucleotide triphosphate hydrolases"/>
    <property type="match status" value="1"/>
</dbReference>